<dbReference type="EMBL" id="JAYDYQ010001088">
    <property type="protein sequence ID" value="KAK4488172.1"/>
    <property type="molecule type" value="Genomic_DNA"/>
</dbReference>
<proteinExistence type="predicted"/>
<comment type="caution">
    <text evidence="2">The sequence shown here is derived from an EMBL/GenBank/DDBJ whole genome shotgun (WGS) entry which is preliminary data.</text>
</comment>
<reference evidence="2 3" key="1">
    <citation type="journal article" date="2023" name="bioRxiv">
        <title>Genome report: Whole genome sequence and annotation of Penstemon davidsonii.</title>
        <authorList>
            <person name="Ostevik K.L."/>
            <person name="Alabady M."/>
            <person name="Zhang M."/>
            <person name="Rausher M.D."/>
        </authorList>
    </citation>
    <scope>NUCLEOTIDE SEQUENCE [LARGE SCALE GENOMIC DNA]</scope>
    <source>
        <strain evidence="2">DNT005</strain>
        <tissue evidence="2">Whole leaf</tissue>
    </source>
</reference>
<evidence type="ECO:0000313" key="3">
    <source>
        <dbReference type="Proteomes" id="UP001291926"/>
    </source>
</evidence>
<protein>
    <submittedName>
        <fullName evidence="2">Uncharacterized protein</fullName>
    </submittedName>
</protein>
<gene>
    <name evidence="2" type="ORF">RD792_003914</name>
</gene>
<feature type="region of interest" description="Disordered" evidence="1">
    <location>
        <begin position="1"/>
        <end position="35"/>
    </location>
</feature>
<feature type="compositionally biased region" description="Basic and acidic residues" evidence="1">
    <location>
        <begin position="1"/>
        <end position="18"/>
    </location>
</feature>
<name>A0ABR0DG06_9LAMI</name>
<keyword evidence="3" id="KW-1185">Reference proteome</keyword>
<sequence>MESQRIEEHEIQEVHEQPENQQAQELKCPNDPEPHDQSTTFIKTCFNGLNVLSGIICVFYVEHYSLYDHGGVGILDVRRKLDVSTAVIQSPLVNRHAPSVFGIDLFIAASPEVHVCLNDGFRKYLCCCFGPLVFDEYTRESGIHALGGFVDTLGRAGSTWVGFDGYTRESGIHKLG</sequence>
<accession>A0ABR0DG06</accession>
<organism evidence="2 3">
    <name type="scientific">Penstemon davidsonii</name>
    <dbReference type="NCBI Taxonomy" id="160366"/>
    <lineage>
        <taxon>Eukaryota</taxon>
        <taxon>Viridiplantae</taxon>
        <taxon>Streptophyta</taxon>
        <taxon>Embryophyta</taxon>
        <taxon>Tracheophyta</taxon>
        <taxon>Spermatophyta</taxon>
        <taxon>Magnoliopsida</taxon>
        <taxon>eudicotyledons</taxon>
        <taxon>Gunneridae</taxon>
        <taxon>Pentapetalae</taxon>
        <taxon>asterids</taxon>
        <taxon>lamiids</taxon>
        <taxon>Lamiales</taxon>
        <taxon>Plantaginaceae</taxon>
        <taxon>Cheloneae</taxon>
        <taxon>Penstemon</taxon>
    </lineage>
</organism>
<dbReference type="Proteomes" id="UP001291926">
    <property type="component" value="Unassembled WGS sequence"/>
</dbReference>
<evidence type="ECO:0000313" key="2">
    <source>
        <dbReference type="EMBL" id="KAK4488172.1"/>
    </source>
</evidence>
<evidence type="ECO:0000256" key="1">
    <source>
        <dbReference type="SAM" id="MobiDB-lite"/>
    </source>
</evidence>